<evidence type="ECO:0000313" key="2">
    <source>
        <dbReference type="Proteomes" id="UP000546642"/>
    </source>
</evidence>
<dbReference type="RefSeq" id="WP_184078654.1">
    <property type="nucleotide sequence ID" value="NZ_JACHDS010000001.1"/>
</dbReference>
<dbReference type="AlphaFoldDB" id="A0A7W9YN26"/>
<keyword evidence="2" id="KW-1185">Reference proteome</keyword>
<proteinExistence type="predicted"/>
<accession>A0A7W9YN26</accession>
<sequence length="142" mass="15888">MEYRKLAASEPLAVIPWSRFVDGPGVHATARAWAATRTAGILIDSFASRRTIAGPHACSVYAYLRHPYEDVLMNYAHHEHRYRFRHIFLLDALLKQTTAAKAAHRLGDPEWLGEAVTRTAELRPSTRRLDRAIGEVIAGLGT</sequence>
<dbReference type="Proteomes" id="UP000546642">
    <property type="component" value="Unassembled WGS sequence"/>
</dbReference>
<protein>
    <submittedName>
        <fullName evidence="1">Uncharacterized protein</fullName>
    </submittedName>
</protein>
<comment type="caution">
    <text evidence="1">The sequence shown here is derived from an EMBL/GenBank/DDBJ whole genome shotgun (WGS) entry which is preliminary data.</text>
</comment>
<dbReference type="EMBL" id="JACHDS010000001">
    <property type="protein sequence ID" value="MBB6174556.1"/>
    <property type="molecule type" value="Genomic_DNA"/>
</dbReference>
<organism evidence="1 2">
    <name type="scientific">Nocardiopsis mwathae</name>
    <dbReference type="NCBI Taxonomy" id="1472723"/>
    <lineage>
        <taxon>Bacteria</taxon>
        <taxon>Bacillati</taxon>
        <taxon>Actinomycetota</taxon>
        <taxon>Actinomycetes</taxon>
        <taxon>Streptosporangiales</taxon>
        <taxon>Nocardiopsidaceae</taxon>
        <taxon>Nocardiopsis</taxon>
    </lineage>
</organism>
<reference evidence="1 2" key="1">
    <citation type="submission" date="2020-08" db="EMBL/GenBank/DDBJ databases">
        <title>Sequencing the genomes of 1000 actinobacteria strains.</title>
        <authorList>
            <person name="Klenk H.-P."/>
        </authorList>
    </citation>
    <scope>NUCLEOTIDE SEQUENCE [LARGE SCALE GENOMIC DNA]</scope>
    <source>
        <strain evidence="1 2">DSM 46659</strain>
    </source>
</reference>
<gene>
    <name evidence="1" type="ORF">HNR23_004616</name>
</gene>
<name>A0A7W9YN26_9ACTN</name>
<evidence type="ECO:0000313" key="1">
    <source>
        <dbReference type="EMBL" id="MBB6174556.1"/>
    </source>
</evidence>